<proteinExistence type="predicted"/>
<reference evidence="2 3" key="1">
    <citation type="submission" date="2013-11" db="EMBL/GenBank/DDBJ databases">
        <title>Opisthorchis viverrini - life in the bile duct.</title>
        <authorList>
            <person name="Young N.D."/>
            <person name="Nagarajan N."/>
            <person name="Lin S.J."/>
            <person name="Korhonen P.K."/>
            <person name="Jex A.R."/>
            <person name="Hall R.S."/>
            <person name="Safavi-Hemami H."/>
            <person name="Kaewkong W."/>
            <person name="Bertrand D."/>
            <person name="Gao S."/>
            <person name="Seet Q."/>
            <person name="Wongkham S."/>
            <person name="Teh B.T."/>
            <person name="Wongkham C."/>
            <person name="Intapan P.M."/>
            <person name="Maleewong W."/>
            <person name="Yang X."/>
            <person name="Hu M."/>
            <person name="Wang Z."/>
            <person name="Hofmann A."/>
            <person name="Sternberg P.W."/>
            <person name="Tan P."/>
            <person name="Wang J."/>
            <person name="Gasser R.B."/>
        </authorList>
    </citation>
    <scope>NUCLEOTIDE SEQUENCE [LARGE SCALE GENOMIC DNA]</scope>
</reference>
<feature type="region of interest" description="Disordered" evidence="1">
    <location>
        <begin position="645"/>
        <end position="714"/>
    </location>
</feature>
<name>A0A074ZF71_OPIVI</name>
<organism evidence="2 3">
    <name type="scientific">Opisthorchis viverrini</name>
    <name type="common">Southeast Asian liver fluke</name>
    <dbReference type="NCBI Taxonomy" id="6198"/>
    <lineage>
        <taxon>Eukaryota</taxon>
        <taxon>Metazoa</taxon>
        <taxon>Spiralia</taxon>
        <taxon>Lophotrochozoa</taxon>
        <taxon>Platyhelminthes</taxon>
        <taxon>Trematoda</taxon>
        <taxon>Digenea</taxon>
        <taxon>Opisthorchiida</taxon>
        <taxon>Opisthorchiata</taxon>
        <taxon>Opisthorchiidae</taxon>
        <taxon>Opisthorchis</taxon>
    </lineage>
</organism>
<keyword evidence="3" id="KW-1185">Reference proteome</keyword>
<dbReference type="EMBL" id="KL596762">
    <property type="protein sequence ID" value="KER25936.1"/>
    <property type="molecule type" value="Genomic_DNA"/>
</dbReference>
<feature type="compositionally biased region" description="Polar residues" evidence="1">
    <location>
        <begin position="999"/>
        <end position="1020"/>
    </location>
</feature>
<feature type="region of interest" description="Disordered" evidence="1">
    <location>
        <begin position="523"/>
        <end position="587"/>
    </location>
</feature>
<feature type="region of interest" description="Disordered" evidence="1">
    <location>
        <begin position="765"/>
        <end position="1154"/>
    </location>
</feature>
<feature type="region of interest" description="Disordered" evidence="1">
    <location>
        <begin position="453"/>
        <end position="484"/>
    </location>
</feature>
<feature type="compositionally biased region" description="Low complexity" evidence="1">
    <location>
        <begin position="1113"/>
        <end position="1125"/>
    </location>
</feature>
<feature type="region of interest" description="Disordered" evidence="1">
    <location>
        <begin position="412"/>
        <end position="439"/>
    </location>
</feature>
<feature type="region of interest" description="Disordered" evidence="1">
    <location>
        <begin position="281"/>
        <end position="308"/>
    </location>
</feature>
<feature type="region of interest" description="Disordered" evidence="1">
    <location>
        <begin position="1809"/>
        <end position="1845"/>
    </location>
</feature>
<dbReference type="STRING" id="6198.A0A074ZF71"/>
<feature type="region of interest" description="Disordered" evidence="1">
    <location>
        <begin position="728"/>
        <end position="748"/>
    </location>
</feature>
<dbReference type="KEGG" id="ovi:T265_06737"/>
<dbReference type="OrthoDB" id="6256476at2759"/>
<feature type="compositionally biased region" description="Basic and acidic residues" evidence="1">
    <location>
        <begin position="1089"/>
        <end position="1099"/>
    </location>
</feature>
<gene>
    <name evidence="2" type="ORF">T265_06737</name>
</gene>
<evidence type="ECO:0000313" key="3">
    <source>
        <dbReference type="Proteomes" id="UP000054324"/>
    </source>
</evidence>
<feature type="compositionally biased region" description="Polar residues" evidence="1">
    <location>
        <begin position="672"/>
        <end position="691"/>
    </location>
</feature>
<feature type="compositionally biased region" description="Polar residues" evidence="1">
    <location>
        <begin position="654"/>
        <end position="664"/>
    </location>
</feature>
<sequence>MAHLDSSTTQSIARSESFKFDRNFHGSDPFSDCPSPPKTGNHVPLTRTYTADPCVCCPCGPVPDSPGASPKIITHMHKSDSGHVQQDKPRMECHRGSVYERQFHFEHYYPAQPFPNDREKTDCNPLGRQGQSLSPTGTFGDQKSRDCERPNLRSIQKRSSLKELLRNTDPTNLECGYGSPKEPNSPYSPQLGVHVRESIDCEAEPQAGRESVCSLTASPDRSAPVCCNYRSGDRISDLPVMETCVPVAMYRRFRAASSCGRENRSRESSPYRTRFEPSICRPASFKQPRPSRSLSVPSHHSPTQFKSSSSPYAVTYIYHPGKSGPRPGHMCVRKDDYVERFGSYRYNYEAFYPYGSSRELNRLCEASGSEETNLPSSTQFARPENLNVDSPLRFSDRAIHKHTVEIDERCTSKAAQLRTTPKKSSTKSPHTVSKMTPRLSLLPTRTSFTYTQITERSVPPKPGLTATHSASSGRTPKVPKALSPTIQVVKASSDFRSSADVTTFETSPFQGDLKSGFIQRTIVSQSETRSKKSTHLLSRTTSEQSSLPPSESRSTTPRKHASTRSTPSGQSTHLSEVSTVLTKSTMKSSRVISQVSSDMWELPVIPKQEVPIYDSVAAVVTSTPLYHWGSVAQSGLPGFPVKRMPPKQLMPRISTKTPGSSSVLSEPDKGNTFPSTRGSSFRSEPGNSVSSIREVGIHSPHSPYSGPIEEDEEDHKYPGIASVDTLRTQGASSPIWDRHPSALPKRATKSLSDVDIPIVVPVKSRPTTDTFSSWDKETRKPFPGVASDDQNRTQGTSTPQPLSGKIKTTHPKDGRTKAMSPLDPGQESSYSRPTAQPKHDQAELRSPFGRPTLSTRLIRKSSREEVRTTQSVKRSVHEVPATSVIDIPPEQLKSQASVPTSVLGADHRVPVRKTTRHLLSSPEMHSTDSSELSSFERGLSSSKSMKNTSSPKSKLFSCCPKGKKSSKSENSGSRSSPTKKALRSISLGDSRSAGRVPHSPSSGASHSFRTSTLDSRSGPSTRDGGDRGQTPIIFRRQSHETHRPERAQNGTPGKQSETTSLSAPDLRLSPTKSPRYSRSHFRRRSSKSNIRDHSTESNDSHASSNRTRTKSFTSLSLVRTVTTSSDAVDLPSGLPVAREPISSSPTDPDDSLLSSGLSIEQEVKKRQRSSMDSAKSFKKRRLIPRISVEFPNEELGSSTLASVKMGNLEQRTVIPSESPDEVVYRTSAKDHLERLTENKLRQYPGRVLSSTTSDATQNMSLTHVTDDSTIVTEEKTVTTRLMDVSGLPWDQIMLMVSGNEQRPPEELEQRWRRLRASKPNLMTTSPNQKQTSHQPLLGKPERRVTRSSFNQSTQYESIEHSPEHISEKRRKFRDFTTSPTPLGEKSSPERESPSFLRKDNLTGLVLNQRAMGEAAKKTSGLSAQDRNVGSPTHSVSDVCNCDTCVSTVQHDIYIIAPGSVCCSCCECASANPNDTSACAMTGNPSYRFVPCEHHYPGCPHGGWTGTPYILHAPCKSAVTTVLIDNKGIHRCPNDSEDLVYDHSGSNGLTVSQQQKSLTRVLALEELASSEKLVDSVASRAVRSTISEPMDAVNMDTNNEVEWEFFEQKRSFCDSGEYYSECSPAGTPVNGDGESFYQALSNTNVNNLVGQGALLISSECDRYYRPKRILRKRSTGLLKPSFLMQRNNQHLNTSASCYNHHRTQSRMSSRKCSLLALDKTVLDMSRIRFQSVSWSRSRCATHGFTRTNTQCVAPRNSSSHVHCKQRERSSVLNTLVAHNEKFLCRNEDDLCESYCCSKLSSRQNQFQATEHDPADCSHSQSSARQSLKKTHSSGHSLHSDYQNFSNPYPSLVRPDSELEDKTILDPFYFNKQATFVRKPVACCSTNQPLSKQPPTCKVDLFPRHRNYDPDRHGTVDSLVFNSNKLTPHSEEILQRIRETVQLLIQDLIVLEEQIGNRDLRACETIGKHLSCLPSMLVQLLDSLHYSPTETELLQQASGLNSLVGEIVEDPITVLFHLLELGYRLNEFAALFGEHLIPQHLPRLIHSIQIKLYRMKIGYISRQYFYVPQSGDHLFTSYSRSRQLLRLEASCGCQVNLIHPGDPRAVYCPIEYRTIEVVYEQESGKPDLFVQKLNSLLDARRPMARLVATVVRQINGVEYTMTVDDAKELLNCSVRPRYRDVLGIILSAGRHSTGCR</sequence>
<feature type="compositionally biased region" description="Polar residues" evidence="1">
    <location>
        <begin position="1320"/>
        <end position="1334"/>
    </location>
</feature>
<feature type="compositionally biased region" description="Polar residues" evidence="1">
    <location>
        <begin position="129"/>
        <end position="141"/>
    </location>
</feature>
<feature type="compositionally biased region" description="Basic and acidic residues" evidence="1">
    <location>
        <begin position="1037"/>
        <end position="1046"/>
    </location>
</feature>
<feature type="compositionally biased region" description="Basic and acidic residues" evidence="1">
    <location>
        <begin position="1386"/>
        <end position="1400"/>
    </location>
</feature>
<feature type="compositionally biased region" description="Low complexity" evidence="1">
    <location>
        <begin position="940"/>
        <end position="960"/>
    </location>
</feature>
<feature type="compositionally biased region" description="Basic residues" evidence="1">
    <location>
        <begin position="1075"/>
        <end position="1086"/>
    </location>
</feature>
<feature type="compositionally biased region" description="Basic and acidic residues" evidence="1">
    <location>
        <begin position="1357"/>
        <end position="1366"/>
    </location>
</feature>
<dbReference type="RefSeq" id="XP_009170338.1">
    <property type="nucleotide sequence ID" value="XM_009172074.1"/>
</dbReference>
<feature type="compositionally biased region" description="Low complexity" evidence="1">
    <location>
        <begin position="1140"/>
        <end position="1154"/>
    </location>
</feature>
<evidence type="ECO:0000256" key="1">
    <source>
        <dbReference type="SAM" id="MobiDB-lite"/>
    </source>
</evidence>
<evidence type="ECO:0000313" key="2">
    <source>
        <dbReference type="EMBL" id="KER25936.1"/>
    </source>
</evidence>
<feature type="compositionally biased region" description="Polar residues" evidence="1">
    <location>
        <begin position="1100"/>
        <end position="1112"/>
    </location>
</feature>
<feature type="compositionally biased region" description="Polar residues" evidence="1">
    <location>
        <begin position="923"/>
        <end position="933"/>
    </location>
</feature>
<feature type="region of interest" description="Disordered" evidence="1">
    <location>
        <begin position="127"/>
        <end position="188"/>
    </location>
</feature>
<feature type="compositionally biased region" description="Polar residues" evidence="1">
    <location>
        <begin position="1346"/>
        <end position="1355"/>
    </location>
</feature>
<protein>
    <submittedName>
        <fullName evidence="2">Uncharacterized protein</fullName>
    </submittedName>
</protein>
<feature type="compositionally biased region" description="Polar residues" evidence="1">
    <location>
        <begin position="1832"/>
        <end position="1845"/>
    </location>
</feature>
<dbReference type="CTD" id="20320916"/>
<dbReference type="GeneID" id="20320916"/>
<feature type="compositionally biased region" description="Polar residues" evidence="1">
    <location>
        <begin position="535"/>
        <end position="555"/>
    </location>
</feature>
<feature type="compositionally biased region" description="Polar residues" evidence="1">
    <location>
        <begin position="1048"/>
        <end position="1062"/>
    </location>
</feature>
<feature type="compositionally biased region" description="Polar residues" evidence="1">
    <location>
        <begin position="792"/>
        <end position="801"/>
    </location>
</feature>
<accession>A0A074ZF71</accession>
<feature type="compositionally biased region" description="Polar residues" evidence="1">
    <location>
        <begin position="290"/>
        <end position="308"/>
    </location>
</feature>
<feature type="compositionally biased region" description="Polar residues" evidence="1">
    <location>
        <begin position="563"/>
        <end position="587"/>
    </location>
</feature>
<feature type="region of interest" description="Disordered" evidence="1">
    <location>
        <begin position="1317"/>
        <end position="1400"/>
    </location>
</feature>
<feature type="compositionally biased region" description="Basic and acidic residues" evidence="1">
    <location>
        <begin position="142"/>
        <end position="151"/>
    </location>
</feature>
<dbReference type="Proteomes" id="UP000054324">
    <property type="component" value="Unassembled WGS sequence"/>
</dbReference>